<dbReference type="Pfam" id="PF25515">
    <property type="entry name" value="Arm_PDR"/>
    <property type="match status" value="1"/>
</dbReference>
<evidence type="ECO:0000256" key="1">
    <source>
        <dbReference type="SAM" id="Phobius"/>
    </source>
</evidence>
<dbReference type="Pfam" id="PF23468">
    <property type="entry name" value="ARC6"/>
    <property type="match status" value="1"/>
</dbReference>
<dbReference type="STRING" id="59922.P9303_19571"/>
<dbReference type="PANTHER" id="PTHR33925:SF1">
    <property type="entry name" value="PROTEIN ACCUMULATION AND REPLICATION OF CHLOROPLASTS 6, CHLOROPLASTIC"/>
    <property type="match status" value="1"/>
</dbReference>
<dbReference type="InterPro" id="IPR057137">
    <property type="entry name" value="CDP1-like_a_solenoid_2"/>
</dbReference>
<feature type="domain" description="Plastid division protein CDP1-like IMS" evidence="2">
    <location>
        <begin position="552"/>
        <end position="661"/>
    </location>
</feature>
<feature type="transmembrane region" description="Helical" evidence="1">
    <location>
        <begin position="477"/>
        <end position="497"/>
    </location>
</feature>
<proteinExistence type="predicted"/>
<name>A2CB39_PROM3</name>
<keyword evidence="1" id="KW-0472">Membrane</keyword>
<feature type="domain" description="Plastid division protein CDP1-like 2nd alpha solenoid" evidence="3">
    <location>
        <begin position="257"/>
        <end position="408"/>
    </location>
</feature>
<gene>
    <name evidence="5" type="ordered locus">P9303_19571</name>
</gene>
<evidence type="ECO:0000259" key="2">
    <source>
        <dbReference type="Pfam" id="PF13355"/>
    </source>
</evidence>
<evidence type="ECO:0000259" key="4">
    <source>
        <dbReference type="Pfam" id="PF25515"/>
    </source>
</evidence>
<dbReference type="RefSeq" id="WP_011826580.1">
    <property type="nucleotide sequence ID" value="NC_008820.1"/>
</dbReference>
<dbReference type="KEGG" id="pmf:P9303_19571"/>
<evidence type="ECO:0000313" key="6">
    <source>
        <dbReference type="Proteomes" id="UP000002274"/>
    </source>
</evidence>
<keyword evidence="1" id="KW-1133">Transmembrane helix</keyword>
<dbReference type="AlphaFoldDB" id="A2CB39"/>
<evidence type="ECO:0000259" key="3">
    <source>
        <dbReference type="Pfam" id="PF23468"/>
    </source>
</evidence>
<dbReference type="InterPro" id="IPR036869">
    <property type="entry name" value="J_dom_sf"/>
</dbReference>
<organism evidence="5 6">
    <name type="scientific">Prochlorococcus marinus (strain MIT 9303)</name>
    <dbReference type="NCBI Taxonomy" id="59922"/>
    <lineage>
        <taxon>Bacteria</taxon>
        <taxon>Bacillati</taxon>
        <taxon>Cyanobacteriota</taxon>
        <taxon>Cyanophyceae</taxon>
        <taxon>Synechococcales</taxon>
        <taxon>Prochlorococcaceae</taxon>
        <taxon>Prochlorococcus</taxon>
    </lineage>
</organism>
<dbReference type="InterPro" id="IPR025344">
    <property type="entry name" value="CDP1-like_IMS"/>
</dbReference>
<evidence type="ECO:0000313" key="5">
    <source>
        <dbReference type="EMBL" id="ABM78699.1"/>
    </source>
</evidence>
<reference evidence="5 6" key="1">
    <citation type="journal article" date="2007" name="PLoS Genet.">
        <title>Patterns and implications of gene gain and loss in the evolution of Prochlorococcus.</title>
        <authorList>
            <person name="Kettler G.C."/>
            <person name="Martiny A.C."/>
            <person name="Huang K."/>
            <person name="Zucker J."/>
            <person name="Coleman M.L."/>
            <person name="Rodrigue S."/>
            <person name="Chen F."/>
            <person name="Lapidus A."/>
            <person name="Ferriera S."/>
            <person name="Johnson J."/>
            <person name="Steglich C."/>
            <person name="Church G.M."/>
            <person name="Richardson P."/>
            <person name="Chisholm S.W."/>
        </authorList>
    </citation>
    <scope>NUCLEOTIDE SEQUENCE [LARGE SCALE GENOMIC DNA]</scope>
    <source>
        <strain evidence="5 6">MIT 9303</strain>
    </source>
</reference>
<protein>
    <submittedName>
        <fullName evidence="5">Uncharacterized protein</fullName>
    </submittedName>
</protein>
<dbReference type="HOGENOM" id="CLU_414962_0_0_3"/>
<keyword evidence="1" id="KW-0812">Transmembrane</keyword>
<accession>A2CB39</accession>
<dbReference type="SUPFAM" id="SSF46565">
    <property type="entry name" value="Chaperone J-domain"/>
    <property type="match status" value="1"/>
</dbReference>
<dbReference type="InterPro" id="IPR044685">
    <property type="entry name" value="CPD1-like"/>
</dbReference>
<dbReference type="EMBL" id="CP000554">
    <property type="protein sequence ID" value="ABM78699.1"/>
    <property type="molecule type" value="Genomic_DNA"/>
</dbReference>
<feature type="domain" description="Plastid division protein CDP1-like 1st alpha solenoid" evidence="4">
    <location>
        <begin position="92"/>
        <end position="233"/>
    </location>
</feature>
<dbReference type="Proteomes" id="UP000002274">
    <property type="component" value="Chromosome"/>
</dbReference>
<sequence>MPIAAQLVDLPIDHFRLLGVSPSADSEAILRALELRLDRCPDQGFTHEVLIQRAELLRLSADLLTDPPRRQAYETALLELSRDHPGETAGLDVSPSREVAGLILLFEANSPHEVFHLASQGLQPPQSPTLGSEREADLALLLALACRAAAAEEQEQRRYEAAASLLHDGIQLLQRIGKLSEECLKLEKDLDVLLPYRILDLLSRDLGDQVSHQEGLRLLDNFVSQRGGLEGTVPSPAPGGLDQSEFDNFFKQIRKFLTVQEQVDLFLRWQQAGSADAGFLGGLALAAVGFSRRKPERVQEARQHLESLELDGFDPLPMLGCLDLLLGDVGRAQERFLRSTDPRVKDCLDSHPGDELAAFCEYCRSWLGGDVLPGYRDVDAEAVDLEAWFADRDVQAYVERLERSENRASSLGKAFAGSSLKQPFPWAPLHPDGILPLSLGGPEVGQPAADPSSDEFASDGIAWIDRLADLPRQTRPVLIGSVVFAALIAAFAGFSLFGQRPRPSVSTAADQPQVTAPPTATLQEAVLMPQVPVSAVVEPLTLEQPNQAQLKDLLQAWLSNKAVVLAGGKSDALPEVARDPLVQRVAQERARDAALAETQKVVASISSVEVVSRTPQRIELNAVVTYRDQRVDAAGKVVDQTPQKDLSVTYILGRDPDRWRLHEYISGK</sequence>
<dbReference type="InterPro" id="IPR058032">
    <property type="entry name" value="CDP1-like_a_solenoid_1"/>
</dbReference>
<dbReference type="PANTHER" id="PTHR33925">
    <property type="entry name" value="PLASTID DIVISION PROTEIN CDP1, CHLOROPLASTIC-RELATED"/>
    <property type="match status" value="1"/>
</dbReference>
<dbReference type="Pfam" id="PF13355">
    <property type="entry name" value="ARC6-like_IMS"/>
    <property type="match status" value="1"/>
</dbReference>
<dbReference type="BioCyc" id="PMAR59922:G1G80-1701-MONOMER"/>